<evidence type="ECO:0000256" key="11">
    <source>
        <dbReference type="ARBA" id="ARBA00023014"/>
    </source>
</evidence>
<evidence type="ECO:0000256" key="3">
    <source>
        <dbReference type="ARBA" id="ARBA00004866"/>
    </source>
</evidence>
<evidence type="ECO:0000256" key="9">
    <source>
        <dbReference type="ARBA" id="ARBA00023002"/>
    </source>
</evidence>
<dbReference type="GO" id="GO:0005506">
    <property type="term" value="F:iron ion binding"/>
    <property type="evidence" value="ECO:0007669"/>
    <property type="project" value="InterPro"/>
</dbReference>
<evidence type="ECO:0000256" key="5">
    <source>
        <dbReference type="ARBA" id="ARBA00012763"/>
    </source>
</evidence>
<evidence type="ECO:0000256" key="13">
    <source>
        <dbReference type="SAM" id="MobiDB-lite"/>
    </source>
</evidence>
<keyword evidence="10" id="KW-0408">Iron</keyword>
<dbReference type="Pfam" id="PF00355">
    <property type="entry name" value="Rieske"/>
    <property type="match status" value="1"/>
</dbReference>
<comment type="pathway">
    <text evidence="3">Amine and polyamine biosynthesis; betaine biosynthesis via choline pathway; betaine aldehyde from choline (monooxygenase route): step 1/1.</text>
</comment>
<comment type="catalytic activity">
    <reaction evidence="12">
        <text>choline + 2 reduced [2Fe-2S]-[ferredoxin] + O2 + 2 H(+) = betaine aldehyde hydrate + 2 oxidized [2Fe-2S]-[ferredoxin] + H2O</text>
        <dbReference type="Rhea" id="RHEA:17769"/>
        <dbReference type="Rhea" id="RHEA-COMP:10000"/>
        <dbReference type="Rhea" id="RHEA-COMP:10001"/>
        <dbReference type="ChEBI" id="CHEBI:15354"/>
        <dbReference type="ChEBI" id="CHEBI:15377"/>
        <dbReference type="ChEBI" id="CHEBI:15378"/>
        <dbReference type="ChEBI" id="CHEBI:15379"/>
        <dbReference type="ChEBI" id="CHEBI:15870"/>
        <dbReference type="ChEBI" id="CHEBI:33737"/>
        <dbReference type="ChEBI" id="CHEBI:33738"/>
        <dbReference type="EC" id="1.14.15.7"/>
    </reaction>
</comment>
<protein>
    <recommendedName>
        <fullName evidence="6">Choline monooxygenase, chloroplastic</fullName>
        <ecNumber evidence="5">1.14.15.7</ecNumber>
    </recommendedName>
</protein>
<dbReference type="PROSITE" id="PS51296">
    <property type="entry name" value="RIESKE"/>
    <property type="match status" value="1"/>
</dbReference>
<proteinExistence type="inferred from homology"/>
<dbReference type="EMBL" id="JALJOQ010000243">
    <property type="protein sequence ID" value="KAK9787627.1"/>
    <property type="molecule type" value="Genomic_DNA"/>
</dbReference>
<dbReference type="GO" id="GO:0051537">
    <property type="term" value="F:2 iron, 2 sulfur cluster binding"/>
    <property type="evidence" value="ECO:0007669"/>
    <property type="project" value="UniProtKB-KW"/>
</dbReference>
<dbReference type="PANTHER" id="PTHR43756">
    <property type="entry name" value="CHOLINE MONOOXYGENASE, CHLOROPLASTIC"/>
    <property type="match status" value="1"/>
</dbReference>
<gene>
    <name evidence="15" type="ORF">WJX73_004663</name>
</gene>
<dbReference type="Gene3D" id="2.102.10.10">
    <property type="entry name" value="Rieske [2Fe-2S] iron-sulphur domain"/>
    <property type="match status" value="1"/>
</dbReference>
<evidence type="ECO:0000313" key="15">
    <source>
        <dbReference type="EMBL" id="KAK9787627.1"/>
    </source>
</evidence>
<comment type="cofactor">
    <cofactor evidence="1">
        <name>Fe cation</name>
        <dbReference type="ChEBI" id="CHEBI:24875"/>
    </cofactor>
</comment>
<keyword evidence="8" id="KW-0479">Metal-binding</keyword>
<evidence type="ECO:0000256" key="2">
    <source>
        <dbReference type="ARBA" id="ARBA00002149"/>
    </source>
</evidence>
<evidence type="ECO:0000256" key="7">
    <source>
        <dbReference type="ARBA" id="ARBA00022714"/>
    </source>
</evidence>
<feature type="region of interest" description="Disordered" evidence="13">
    <location>
        <begin position="1"/>
        <end position="24"/>
    </location>
</feature>
<evidence type="ECO:0000256" key="1">
    <source>
        <dbReference type="ARBA" id="ARBA00001962"/>
    </source>
</evidence>
<dbReference type="InterPro" id="IPR017941">
    <property type="entry name" value="Rieske_2Fe-2S"/>
</dbReference>
<dbReference type="InterPro" id="IPR036922">
    <property type="entry name" value="Rieske_2Fe-2S_sf"/>
</dbReference>
<comment type="function">
    <text evidence="2">Catalyzes the first step of the osmoprotectant glycine betaine synthesis.</text>
</comment>
<keyword evidence="11" id="KW-0411">Iron-sulfur</keyword>
<dbReference type="Gene3D" id="3.90.380.10">
    <property type="entry name" value="Naphthalene 1,2-dioxygenase Alpha Subunit, Chain A, domain 1"/>
    <property type="match status" value="2"/>
</dbReference>
<dbReference type="SUPFAM" id="SSF55961">
    <property type="entry name" value="Bet v1-like"/>
    <property type="match status" value="1"/>
</dbReference>
<evidence type="ECO:0000313" key="16">
    <source>
        <dbReference type="Proteomes" id="UP001465755"/>
    </source>
</evidence>
<dbReference type="InterPro" id="IPR001663">
    <property type="entry name" value="Rng_hydr_dOase-A"/>
</dbReference>
<reference evidence="15 16" key="1">
    <citation type="journal article" date="2024" name="Nat. Commun.">
        <title>Phylogenomics reveals the evolutionary origins of lichenization in chlorophyte algae.</title>
        <authorList>
            <person name="Puginier C."/>
            <person name="Libourel C."/>
            <person name="Otte J."/>
            <person name="Skaloud P."/>
            <person name="Haon M."/>
            <person name="Grisel S."/>
            <person name="Petersen M."/>
            <person name="Berrin J.G."/>
            <person name="Delaux P.M."/>
            <person name="Dal Grande F."/>
            <person name="Keller J."/>
        </authorList>
    </citation>
    <scope>NUCLEOTIDE SEQUENCE [LARGE SCALE GENOMIC DNA]</scope>
    <source>
        <strain evidence="15 16">SAG 2036</strain>
    </source>
</reference>
<evidence type="ECO:0000256" key="4">
    <source>
        <dbReference type="ARBA" id="ARBA00010848"/>
    </source>
</evidence>
<sequence length="459" mass="51916">MQISAGLVSAAGTSVRSRPGGRQQCSRVRCVAEPAVRPQNGLNGYEQLSPSTVNLDSAVLQAPFQRFSPQPWATANKPIEEASTPPSSWYKSPDTWEYEKESVFSKNWLYVGHTGSLKKPGDFFTGKMADNTYVVCMGEDGELRAFHNVCRHHAAPVANGTGCTQRFECPYHGWEYDLEGRFRGATQLKGIKAFYAKDQALWPIRLETWGHFIFLLFDNSPNAPKLRESLQKGGIAMEAAEMEASDLVHVHQDQYHLNCNWKVYNDNYLDGCYHCSFAHPGLSMAIDVDAYHNVMYEKVSFQVSPLTPPEARPSNGEWDDIIASRVEGDGRGPQYAFVYPNVMVNRYAMWMDTLQVIPQGPNKCQVNIDYWIHKSKLGDEEWTRGVIAGEDQVQREDVSLCDLVQEGLQSNAYDVGRYAPEPESAMWHFHQLVHKDFFGHFGQHVPQYPIDDRIHNVAE</sequence>
<evidence type="ECO:0000256" key="12">
    <source>
        <dbReference type="ARBA" id="ARBA00049097"/>
    </source>
</evidence>
<dbReference type="Proteomes" id="UP001465755">
    <property type="component" value="Unassembled WGS sequence"/>
</dbReference>
<accession>A0AAW1NN64</accession>
<dbReference type="AlphaFoldDB" id="A0AAW1NN64"/>
<dbReference type="PRINTS" id="PR00090">
    <property type="entry name" value="RNGDIOXGNASE"/>
</dbReference>
<evidence type="ECO:0000256" key="6">
    <source>
        <dbReference type="ARBA" id="ARBA00014931"/>
    </source>
</evidence>
<evidence type="ECO:0000256" key="8">
    <source>
        <dbReference type="ARBA" id="ARBA00022723"/>
    </source>
</evidence>
<comment type="caution">
    <text evidence="15">The sequence shown here is derived from an EMBL/GenBank/DDBJ whole genome shotgun (WGS) entry which is preliminary data.</text>
</comment>
<keyword evidence="9" id="KW-0560">Oxidoreductase</keyword>
<dbReference type="SUPFAM" id="SSF50022">
    <property type="entry name" value="ISP domain"/>
    <property type="match status" value="1"/>
</dbReference>
<dbReference type="PANTHER" id="PTHR43756:SF5">
    <property type="entry name" value="CHOLINE MONOOXYGENASE, CHLOROPLASTIC"/>
    <property type="match status" value="1"/>
</dbReference>
<dbReference type="GO" id="GO:0019133">
    <property type="term" value="F:choline monooxygenase activity"/>
    <property type="evidence" value="ECO:0007669"/>
    <property type="project" value="UniProtKB-EC"/>
</dbReference>
<organism evidence="15 16">
    <name type="scientific">Symbiochloris irregularis</name>
    <dbReference type="NCBI Taxonomy" id="706552"/>
    <lineage>
        <taxon>Eukaryota</taxon>
        <taxon>Viridiplantae</taxon>
        <taxon>Chlorophyta</taxon>
        <taxon>core chlorophytes</taxon>
        <taxon>Trebouxiophyceae</taxon>
        <taxon>Trebouxiales</taxon>
        <taxon>Trebouxiaceae</taxon>
        <taxon>Symbiochloris</taxon>
    </lineage>
</organism>
<evidence type="ECO:0000259" key="14">
    <source>
        <dbReference type="PROSITE" id="PS51296"/>
    </source>
</evidence>
<keyword evidence="7" id="KW-0001">2Fe-2S</keyword>
<dbReference type="EC" id="1.14.15.7" evidence="5"/>
<dbReference type="Pfam" id="PF00848">
    <property type="entry name" value="Ring_hydroxyl_A"/>
    <property type="match status" value="1"/>
</dbReference>
<name>A0AAW1NN64_9CHLO</name>
<feature type="domain" description="Rieske" evidence="14">
    <location>
        <begin position="110"/>
        <end position="215"/>
    </location>
</feature>
<comment type="similarity">
    <text evidence="4">Belongs to the choline monooxygenase family.</text>
</comment>
<keyword evidence="16" id="KW-1185">Reference proteome</keyword>
<dbReference type="InterPro" id="IPR015879">
    <property type="entry name" value="Ring_hydroxy_dOase_asu_C_dom"/>
</dbReference>
<evidence type="ECO:0000256" key="10">
    <source>
        <dbReference type="ARBA" id="ARBA00023004"/>
    </source>
</evidence>
<dbReference type="CDD" id="cd03469">
    <property type="entry name" value="Rieske_RO_Alpha_N"/>
    <property type="match status" value="1"/>
</dbReference>